<feature type="transmembrane region" description="Helical" evidence="7">
    <location>
        <begin position="180"/>
        <end position="199"/>
    </location>
</feature>
<dbReference type="PANTHER" id="PTHR32322">
    <property type="entry name" value="INNER MEMBRANE TRANSPORTER"/>
    <property type="match status" value="1"/>
</dbReference>
<dbReference type="SUPFAM" id="SSF103481">
    <property type="entry name" value="Multidrug resistance efflux transporter EmrE"/>
    <property type="match status" value="2"/>
</dbReference>
<keyword evidence="10" id="KW-1185">Reference proteome</keyword>
<comment type="similarity">
    <text evidence="2">Belongs to the EamA transporter family.</text>
</comment>
<protein>
    <submittedName>
        <fullName evidence="9">Drug/metabolite transporter (DMT)-like permease</fullName>
    </submittedName>
</protein>
<accession>A0A2P8H1S5</accession>
<feature type="transmembrane region" description="Helical" evidence="7">
    <location>
        <begin position="7"/>
        <end position="28"/>
    </location>
</feature>
<dbReference type="InterPro" id="IPR000620">
    <property type="entry name" value="EamA_dom"/>
</dbReference>
<dbReference type="OrthoDB" id="4529062at2"/>
<evidence type="ECO:0000256" key="6">
    <source>
        <dbReference type="ARBA" id="ARBA00023136"/>
    </source>
</evidence>
<feature type="transmembrane region" description="Helical" evidence="7">
    <location>
        <begin position="66"/>
        <end position="90"/>
    </location>
</feature>
<dbReference type="GO" id="GO:0005886">
    <property type="term" value="C:plasma membrane"/>
    <property type="evidence" value="ECO:0007669"/>
    <property type="project" value="UniProtKB-SubCell"/>
</dbReference>
<keyword evidence="5 7" id="KW-1133">Transmembrane helix</keyword>
<feature type="transmembrane region" description="Helical" evidence="7">
    <location>
        <begin position="96"/>
        <end position="115"/>
    </location>
</feature>
<feature type="transmembrane region" description="Helical" evidence="7">
    <location>
        <begin position="246"/>
        <end position="266"/>
    </location>
</feature>
<name>A0A2P8H1S5_9BACL</name>
<organism evidence="9 10">
    <name type="scientific">Planomicrobium soli</name>
    <dbReference type="NCBI Taxonomy" id="1176648"/>
    <lineage>
        <taxon>Bacteria</taxon>
        <taxon>Bacillati</taxon>
        <taxon>Bacillota</taxon>
        <taxon>Bacilli</taxon>
        <taxon>Bacillales</taxon>
        <taxon>Caryophanaceae</taxon>
        <taxon>Planomicrobium</taxon>
    </lineage>
</organism>
<dbReference type="PANTHER" id="PTHR32322:SF18">
    <property type="entry name" value="S-ADENOSYLMETHIONINE_S-ADENOSYLHOMOCYSTEINE TRANSPORTER"/>
    <property type="match status" value="1"/>
</dbReference>
<sequence>MNHLRLYMILVMVMFIWGMNLPALKYLTVQMGPVTMTSLRIFLAGITVFVILRIMGLVRKPSKKEWVYIAGGSLLNVIIHHSLISLGLAITSGTNASLILGTGPIMTAVFSLLLLKLTPSKWQWLGFVLGVLGVFATILAGGNGLSDISIGDGYVLLAIISQVLSFVIITKAAKTLDPRLLTAYMLLLGSIGLFVIGLFMEPGQWKMFGEMNTLFWLLIFASGILATGIGHMSYNYSVGEVGPPKAAIFMNLNTLFALLGSVMFLGESINQNHLVGLLLIVGGVLFGSGTMEDWWKRRIETASERQKEEKAGRLKS</sequence>
<dbReference type="AlphaFoldDB" id="A0A2P8H1S5"/>
<gene>
    <name evidence="9" type="ORF">B0H99_106187</name>
</gene>
<dbReference type="InterPro" id="IPR037185">
    <property type="entry name" value="EmrE-like"/>
</dbReference>
<feature type="domain" description="EamA" evidence="8">
    <location>
        <begin position="150"/>
        <end position="286"/>
    </location>
</feature>
<evidence type="ECO:0000256" key="4">
    <source>
        <dbReference type="ARBA" id="ARBA00022692"/>
    </source>
</evidence>
<keyword evidence="6 7" id="KW-0472">Membrane</keyword>
<keyword evidence="3" id="KW-1003">Cell membrane</keyword>
<feature type="transmembrane region" description="Helical" evidence="7">
    <location>
        <begin position="122"/>
        <end position="142"/>
    </location>
</feature>
<dbReference type="RefSeq" id="WP_106533490.1">
    <property type="nucleotide sequence ID" value="NZ_PYAT01000006.1"/>
</dbReference>
<dbReference type="Pfam" id="PF00892">
    <property type="entry name" value="EamA"/>
    <property type="match status" value="2"/>
</dbReference>
<evidence type="ECO:0000256" key="7">
    <source>
        <dbReference type="SAM" id="Phobius"/>
    </source>
</evidence>
<evidence type="ECO:0000313" key="10">
    <source>
        <dbReference type="Proteomes" id="UP000242682"/>
    </source>
</evidence>
<evidence type="ECO:0000256" key="2">
    <source>
        <dbReference type="ARBA" id="ARBA00007362"/>
    </source>
</evidence>
<evidence type="ECO:0000256" key="3">
    <source>
        <dbReference type="ARBA" id="ARBA00022475"/>
    </source>
</evidence>
<comment type="caution">
    <text evidence="9">The sequence shown here is derived from an EMBL/GenBank/DDBJ whole genome shotgun (WGS) entry which is preliminary data.</text>
</comment>
<dbReference type="InterPro" id="IPR050638">
    <property type="entry name" value="AA-Vitamin_Transporters"/>
</dbReference>
<evidence type="ECO:0000256" key="5">
    <source>
        <dbReference type="ARBA" id="ARBA00022989"/>
    </source>
</evidence>
<dbReference type="Proteomes" id="UP000242682">
    <property type="component" value="Unassembled WGS sequence"/>
</dbReference>
<comment type="subcellular location">
    <subcellularLocation>
        <location evidence="1">Cell membrane</location>
        <topology evidence="1">Multi-pass membrane protein</topology>
    </subcellularLocation>
</comment>
<evidence type="ECO:0000313" key="9">
    <source>
        <dbReference type="EMBL" id="PSL40169.1"/>
    </source>
</evidence>
<evidence type="ECO:0000259" key="8">
    <source>
        <dbReference type="Pfam" id="PF00892"/>
    </source>
</evidence>
<feature type="transmembrane region" description="Helical" evidence="7">
    <location>
        <begin position="214"/>
        <end position="234"/>
    </location>
</feature>
<feature type="transmembrane region" description="Helical" evidence="7">
    <location>
        <begin position="34"/>
        <end position="54"/>
    </location>
</feature>
<reference evidence="9 10" key="1">
    <citation type="submission" date="2018-03" db="EMBL/GenBank/DDBJ databases">
        <title>Genomic Encyclopedia of Type Strains, Phase III (KMG-III): the genomes of soil and plant-associated and newly described type strains.</title>
        <authorList>
            <person name="Whitman W."/>
        </authorList>
    </citation>
    <scope>NUCLEOTIDE SEQUENCE [LARGE SCALE GENOMIC DNA]</scope>
    <source>
        <strain evidence="9 10">CGMCC 1.12259</strain>
    </source>
</reference>
<proteinExistence type="inferred from homology"/>
<dbReference type="EMBL" id="PYAT01000006">
    <property type="protein sequence ID" value="PSL40169.1"/>
    <property type="molecule type" value="Genomic_DNA"/>
</dbReference>
<evidence type="ECO:0000256" key="1">
    <source>
        <dbReference type="ARBA" id="ARBA00004651"/>
    </source>
</evidence>
<feature type="domain" description="EamA" evidence="8">
    <location>
        <begin position="7"/>
        <end position="137"/>
    </location>
</feature>
<keyword evidence="4 7" id="KW-0812">Transmembrane</keyword>
<feature type="transmembrane region" description="Helical" evidence="7">
    <location>
        <begin position="154"/>
        <end position="173"/>
    </location>
</feature>
<feature type="transmembrane region" description="Helical" evidence="7">
    <location>
        <begin position="272"/>
        <end position="291"/>
    </location>
</feature>